<reference evidence="2 4" key="1">
    <citation type="submission" date="2018-08" db="EMBL/GenBank/DDBJ databases">
        <title>Neisseria zalophi ATCC BAA-2455 complete genome.</title>
        <authorList>
            <person name="Veseli I.A."/>
            <person name="Buttler R."/>
            <person name="Mascarenhas dos Santos A.C."/>
            <person name="Pombert J.-F."/>
        </authorList>
    </citation>
    <scope>NUCLEOTIDE SEQUENCE [LARGE SCALE GENOMIC DNA]</scope>
    <source>
        <strain evidence="2 4">ATCC BAA-2455</strain>
    </source>
</reference>
<name>A0A5J6PRV5_9NEIS</name>
<keyword evidence="4" id="KW-1185">Reference proteome</keyword>
<evidence type="ECO:0000313" key="4">
    <source>
        <dbReference type="Proteomes" id="UP000325713"/>
    </source>
</evidence>
<dbReference type="Proteomes" id="UP000325713">
    <property type="component" value="Chromosome"/>
</dbReference>
<dbReference type="AlphaFoldDB" id="A0A5J6PRV5"/>
<evidence type="ECO:0000313" key="2">
    <source>
        <dbReference type="EMBL" id="QEY25498.1"/>
    </source>
</evidence>
<dbReference type="OrthoDB" id="8605599at2"/>
<dbReference type="PROSITE" id="PS51257">
    <property type="entry name" value="PROKAR_LIPOPROTEIN"/>
    <property type="match status" value="1"/>
</dbReference>
<dbReference type="EMBL" id="CP031700">
    <property type="protein sequence ID" value="QEY26511.1"/>
    <property type="molecule type" value="Genomic_DNA"/>
</dbReference>
<feature type="domain" description="Replication-associated protein ORF2/G2P" evidence="1">
    <location>
        <begin position="114"/>
        <end position="235"/>
    </location>
</feature>
<proteinExistence type="predicted"/>
<sequence>MKRRCPECLTYRHPSAFSGGIGCVCDVCAAAAQSAKRGALPCLNSNNCIGNHAESMISNKNKQLPEFHERLKKEADKKSAKLNEFSTSHKKSATALELNVHQFIETFGINHVGFLTLTFADDVQDVKEASRRFHSLRTNFLSKHFKHYICVYERTKKGRIHFHLIVNTREDIRRGLNFAAIAARNYTSANPALRQLWKLIRENVGKYGFGRSELLPVKTNSKGLARYVAKYIAKHIDSRKPEDKGYRLIRTTIDKKSLWKIATSNFSFRSVGSAEWRRKLESWVVAIEPYLKQYAVEMKGYEIPDIDQENYNIILSEVISPKWAFLNREIITNLA</sequence>
<dbReference type="InterPro" id="IPR056906">
    <property type="entry name" value="ORF2/G2P_dom"/>
</dbReference>
<dbReference type="Pfam" id="PF23343">
    <property type="entry name" value="REP_ORF2-G2P"/>
    <property type="match status" value="1"/>
</dbReference>
<evidence type="ECO:0000313" key="3">
    <source>
        <dbReference type="EMBL" id="QEY26511.1"/>
    </source>
</evidence>
<dbReference type="KEGG" id="nzl:D0T92_02400"/>
<accession>A0A5J6PRV5</accession>
<dbReference type="EMBL" id="CP031700">
    <property type="protein sequence ID" value="QEY25498.1"/>
    <property type="molecule type" value="Genomic_DNA"/>
</dbReference>
<dbReference type="KEGG" id="nzl:D0T92_08195"/>
<evidence type="ECO:0000259" key="1">
    <source>
        <dbReference type="Pfam" id="PF23343"/>
    </source>
</evidence>
<protein>
    <submittedName>
        <fullName evidence="2">Phasyl DNA replicon protein arp</fullName>
    </submittedName>
</protein>
<dbReference type="RefSeq" id="WP_151049863.1">
    <property type="nucleotide sequence ID" value="NZ_CP031700.1"/>
</dbReference>
<organism evidence="2 4">
    <name type="scientific">Neisseria zalophi</name>
    <dbReference type="NCBI Taxonomy" id="640030"/>
    <lineage>
        <taxon>Bacteria</taxon>
        <taxon>Pseudomonadati</taxon>
        <taxon>Pseudomonadota</taxon>
        <taxon>Betaproteobacteria</taxon>
        <taxon>Neisseriales</taxon>
        <taxon>Neisseriaceae</taxon>
        <taxon>Neisseria</taxon>
    </lineage>
</organism>
<gene>
    <name evidence="2" type="ORF">D0T92_02400</name>
    <name evidence="3" type="ORF">D0T92_08195</name>
</gene>